<evidence type="ECO:0000256" key="3">
    <source>
        <dbReference type="ARBA" id="ARBA00023239"/>
    </source>
</evidence>
<keyword evidence="6" id="KW-1185">Reference proteome</keyword>
<dbReference type="Pfam" id="PF02621">
    <property type="entry name" value="VitK2_biosynth"/>
    <property type="match status" value="2"/>
</dbReference>
<dbReference type="PANTHER" id="PTHR37690">
    <property type="entry name" value="CHORISMATE DEHYDRATASE"/>
    <property type="match status" value="1"/>
</dbReference>
<dbReference type="InterPro" id="IPR003773">
    <property type="entry name" value="Menaquinone_biosynth"/>
</dbReference>
<organism evidence="5 6">
    <name type="scientific">Helicobacter enhydrae</name>
    <dbReference type="NCBI Taxonomy" id="222136"/>
    <lineage>
        <taxon>Bacteria</taxon>
        <taxon>Pseudomonadati</taxon>
        <taxon>Campylobacterota</taxon>
        <taxon>Epsilonproteobacteria</taxon>
        <taxon>Campylobacterales</taxon>
        <taxon>Helicobacteraceae</taxon>
        <taxon>Helicobacter</taxon>
    </lineage>
</organism>
<comment type="function">
    <text evidence="4">Catalyzes the dehydration of chorismate into 3-[(1-carboxyvinyl)oxy]benzoate, a step in the biosynthesis of menaquinone (MK, vitamin K2).</text>
</comment>
<gene>
    <name evidence="4" type="primary">mqnA</name>
    <name evidence="5" type="ORF">BBW65_06210</name>
</gene>
<evidence type="ECO:0000256" key="1">
    <source>
        <dbReference type="ARBA" id="ARBA00004863"/>
    </source>
</evidence>
<evidence type="ECO:0000256" key="2">
    <source>
        <dbReference type="ARBA" id="ARBA00022428"/>
    </source>
</evidence>
<comment type="pathway">
    <text evidence="1 4">Quinol/quinone metabolism; menaquinone biosynthesis.</text>
</comment>
<sequence length="234" mass="26619">MYGIGKIDYLNLLPFEIYIKGSALPSQLKAMMKYKKSYPAKLNQDLLFHRIDMGFVSSILANRGKRNFQDIGIVAKGEVWSVLALPNDSKKDAQSATSNALIDVLGESGEVLIGDRALLYKLEGGECKDLGLLWWNKKRLPFVFGLFCVARGSALAEKIARGFGGKAIKIPYYLLKQYAYQSQIPYKQILQYLQRISYTLGAKEKMGLNNFHREMMFLQIKKPKRNYKEALCKK</sequence>
<evidence type="ECO:0000313" key="6">
    <source>
        <dbReference type="Proteomes" id="UP000092884"/>
    </source>
</evidence>
<evidence type="ECO:0000256" key="4">
    <source>
        <dbReference type="HAMAP-Rule" id="MF_00995"/>
    </source>
</evidence>
<dbReference type="GO" id="GO:0009234">
    <property type="term" value="P:menaquinone biosynthetic process"/>
    <property type="evidence" value="ECO:0007669"/>
    <property type="project" value="UniProtKB-UniRule"/>
</dbReference>
<proteinExistence type="inferred from homology"/>
<dbReference type="STRING" id="222136.BBW65_06210"/>
<dbReference type="EMBL" id="CP016503">
    <property type="protein sequence ID" value="ANV98412.1"/>
    <property type="molecule type" value="Genomic_DNA"/>
</dbReference>
<keyword evidence="2 4" id="KW-0474">Menaquinone biosynthesis</keyword>
<comment type="similarity">
    <text evidence="4">Belongs to the MqnA/MqnD family. MqnA subfamily.</text>
</comment>
<dbReference type="Gene3D" id="3.40.190.10">
    <property type="entry name" value="Periplasmic binding protein-like II"/>
    <property type="match status" value="2"/>
</dbReference>
<dbReference type="HAMAP" id="MF_00995">
    <property type="entry name" value="MqnA"/>
    <property type="match status" value="1"/>
</dbReference>
<name>A0A1B1U6U6_9HELI</name>
<dbReference type="Proteomes" id="UP000092884">
    <property type="component" value="Chromosome"/>
</dbReference>
<protein>
    <recommendedName>
        <fullName evidence="4">Chorismate dehydratase</fullName>
        <ecNumber evidence="4">4.2.1.151</ecNumber>
    </recommendedName>
    <alternativeName>
        <fullName evidence="4">Menaquinone biosynthetic enzyme MqnA</fullName>
    </alternativeName>
</protein>
<dbReference type="AlphaFoldDB" id="A0A1B1U6U6"/>
<accession>A0A1B1U6U6</accession>
<dbReference type="OrthoDB" id="9810112at2"/>
<dbReference type="KEGG" id="het:BBW65_06210"/>
<dbReference type="SUPFAM" id="SSF53850">
    <property type="entry name" value="Periplasmic binding protein-like II"/>
    <property type="match status" value="1"/>
</dbReference>
<evidence type="ECO:0000313" key="5">
    <source>
        <dbReference type="EMBL" id="ANV98412.1"/>
    </source>
</evidence>
<comment type="catalytic activity">
    <reaction evidence="4">
        <text>chorismate = 3-[(1-carboxyvinyl)-oxy]benzoate + H2O</text>
        <dbReference type="Rhea" id="RHEA:40051"/>
        <dbReference type="ChEBI" id="CHEBI:15377"/>
        <dbReference type="ChEBI" id="CHEBI:29748"/>
        <dbReference type="ChEBI" id="CHEBI:76981"/>
        <dbReference type="EC" id="4.2.1.151"/>
    </reaction>
</comment>
<dbReference type="GO" id="GO:0016836">
    <property type="term" value="F:hydro-lyase activity"/>
    <property type="evidence" value="ECO:0007669"/>
    <property type="project" value="UniProtKB-UniRule"/>
</dbReference>
<dbReference type="UniPathway" id="UPA00079"/>
<dbReference type="RefSeq" id="WP_066341123.1">
    <property type="nucleotide sequence ID" value="NZ_CP016503.1"/>
</dbReference>
<keyword evidence="3 4" id="KW-0456">Lyase</keyword>
<dbReference type="EC" id="4.2.1.151" evidence="4"/>
<reference evidence="6" key="1">
    <citation type="submission" date="2016-07" db="EMBL/GenBank/DDBJ databases">
        <authorList>
            <person name="Florea S."/>
            <person name="Webb J.S."/>
            <person name="Jaromczyk J."/>
            <person name="Schardl C.L."/>
        </authorList>
    </citation>
    <scope>NUCLEOTIDE SEQUENCE [LARGE SCALE GENOMIC DNA]</scope>
    <source>
        <strain evidence="6">MIT 01-6242</strain>
    </source>
</reference>
<dbReference type="PANTHER" id="PTHR37690:SF1">
    <property type="entry name" value="CHORISMATE DEHYDRATASE"/>
    <property type="match status" value="1"/>
</dbReference>
<dbReference type="InterPro" id="IPR030868">
    <property type="entry name" value="MqnA"/>
</dbReference>